<keyword evidence="3" id="KW-1185">Reference proteome</keyword>
<name>A0AAD4ELY3_9AGAM</name>
<feature type="signal peptide" evidence="1">
    <location>
        <begin position="1"/>
        <end position="20"/>
    </location>
</feature>
<evidence type="ECO:0000313" key="3">
    <source>
        <dbReference type="Proteomes" id="UP001195769"/>
    </source>
</evidence>
<accession>A0AAD4ELY3</accession>
<reference evidence="2" key="1">
    <citation type="journal article" date="2020" name="New Phytol.">
        <title>Comparative genomics reveals dynamic genome evolution in host specialist ectomycorrhizal fungi.</title>
        <authorList>
            <person name="Lofgren L.A."/>
            <person name="Nguyen N.H."/>
            <person name="Vilgalys R."/>
            <person name="Ruytinx J."/>
            <person name="Liao H.L."/>
            <person name="Branco S."/>
            <person name="Kuo A."/>
            <person name="LaButti K."/>
            <person name="Lipzen A."/>
            <person name="Andreopoulos W."/>
            <person name="Pangilinan J."/>
            <person name="Riley R."/>
            <person name="Hundley H."/>
            <person name="Na H."/>
            <person name="Barry K."/>
            <person name="Grigoriev I.V."/>
            <person name="Stajich J.E."/>
            <person name="Kennedy P.G."/>
        </authorList>
    </citation>
    <scope>NUCLEOTIDE SEQUENCE</scope>
    <source>
        <strain evidence="2">FC203</strain>
    </source>
</reference>
<evidence type="ECO:0000313" key="2">
    <source>
        <dbReference type="EMBL" id="KAG1908620.1"/>
    </source>
</evidence>
<comment type="caution">
    <text evidence="2">The sequence shown here is derived from an EMBL/GenBank/DDBJ whole genome shotgun (WGS) entry which is preliminary data.</text>
</comment>
<evidence type="ECO:0008006" key="4">
    <source>
        <dbReference type="Google" id="ProtNLM"/>
    </source>
</evidence>
<feature type="chain" id="PRO_5042037458" description="Secreted protein" evidence="1">
    <location>
        <begin position="21"/>
        <end position="89"/>
    </location>
</feature>
<dbReference type="EMBL" id="JABBWK010000001">
    <property type="protein sequence ID" value="KAG1908620.1"/>
    <property type="molecule type" value="Genomic_DNA"/>
</dbReference>
<evidence type="ECO:0000256" key="1">
    <source>
        <dbReference type="SAM" id="SignalP"/>
    </source>
</evidence>
<organism evidence="2 3">
    <name type="scientific">Suillus fuscotomentosus</name>
    <dbReference type="NCBI Taxonomy" id="1912939"/>
    <lineage>
        <taxon>Eukaryota</taxon>
        <taxon>Fungi</taxon>
        <taxon>Dikarya</taxon>
        <taxon>Basidiomycota</taxon>
        <taxon>Agaricomycotina</taxon>
        <taxon>Agaricomycetes</taxon>
        <taxon>Agaricomycetidae</taxon>
        <taxon>Boletales</taxon>
        <taxon>Suillineae</taxon>
        <taxon>Suillaceae</taxon>
        <taxon>Suillus</taxon>
    </lineage>
</organism>
<dbReference type="RefSeq" id="XP_041234195.1">
    <property type="nucleotide sequence ID" value="XM_041378280.1"/>
</dbReference>
<dbReference type="AlphaFoldDB" id="A0AAD4ELY3"/>
<sequence length="89" mass="10077">MFHMSTICILLARYIHSGRAYPSCISVSFACTLCATYNSASHRLCTQYTGCQFDTYHEYQRFSASNTCSLAADPTLIIFTQNYDLSLCY</sequence>
<keyword evidence="1" id="KW-0732">Signal</keyword>
<proteinExistence type="predicted"/>
<gene>
    <name evidence="2" type="ORF">F5891DRAFT_994205</name>
</gene>
<dbReference type="Proteomes" id="UP001195769">
    <property type="component" value="Unassembled WGS sequence"/>
</dbReference>
<dbReference type="GeneID" id="64672578"/>
<protein>
    <recommendedName>
        <fullName evidence="4">Secreted protein</fullName>
    </recommendedName>
</protein>